<proteinExistence type="predicted"/>
<sequence length="135" mass="14547">MTVYFVTRHPGACDWASGEGLAIDHIVSHLDPQIVVDGDIVIGTLPVHLAANICAHGARYLHLSLQMPPALRGKELSAADMRECQACIEEYHVVQVEHGSNSDPNAELTSPEDSAPQTSQPCVIDTRSTARNLPV</sequence>
<keyword evidence="3" id="KW-1185">Reference proteome</keyword>
<dbReference type="EMBL" id="NRRY01000010">
    <property type="protein sequence ID" value="MBK1618504.1"/>
    <property type="molecule type" value="Genomic_DNA"/>
</dbReference>
<dbReference type="NCBIfam" id="TIGR02620">
    <property type="entry name" value="cas_VVA1548"/>
    <property type="match status" value="1"/>
</dbReference>
<dbReference type="AlphaFoldDB" id="A0A9X0W7Q5"/>
<dbReference type="InterPro" id="IPR013443">
    <property type="entry name" value="CRISPR-assoc_prot_Csx16"/>
</dbReference>
<dbReference type="Pfam" id="PF09652">
    <property type="entry name" value="Cas_VVA1548"/>
    <property type="match status" value="1"/>
</dbReference>
<accession>A0A9X0W7Q5</accession>
<evidence type="ECO:0000256" key="1">
    <source>
        <dbReference type="SAM" id="MobiDB-lite"/>
    </source>
</evidence>
<protein>
    <submittedName>
        <fullName evidence="2">CRISPR-associated protein Csx16</fullName>
    </submittedName>
</protein>
<gene>
    <name evidence="2" type="primary">csx16</name>
    <name evidence="2" type="ORF">CKO42_08640</name>
</gene>
<dbReference type="CDD" id="cd09743">
    <property type="entry name" value="Csx16_III-U"/>
    <property type="match status" value="1"/>
</dbReference>
<evidence type="ECO:0000313" key="2">
    <source>
        <dbReference type="EMBL" id="MBK1618504.1"/>
    </source>
</evidence>
<dbReference type="Proteomes" id="UP001138768">
    <property type="component" value="Unassembled WGS sequence"/>
</dbReference>
<comment type="caution">
    <text evidence="2">The sequence shown here is derived from an EMBL/GenBank/DDBJ whole genome shotgun (WGS) entry which is preliminary data.</text>
</comment>
<name>A0A9X0W7Q5_9GAMM</name>
<reference evidence="2 3" key="1">
    <citation type="journal article" date="2020" name="Microorganisms">
        <title>Osmotic Adaptation and Compatible Solute Biosynthesis of Phototrophic Bacteria as Revealed from Genome Analyses.</title>
        <authorList>
            <person name="Imhoff J.F."/>
            <person name="Rahn T."/>
            <person name="Kunzel S."/>
            <person name="Keller A."/>
            <person name="Neulinger S.C."/>
        </authorList>
    </citation>
    <scope>NUCLEOTIDE SEQUENCE [LARGE SCALE GENOMIC DNA]</scope>
    <source>
        <strain evidence="2 3">DSM 25653</strain>
    </source>
</reference>
<evidence type="ECO:0000313" key="3">
    <source>
        <dbReference type="Proteomes" id="UP001138768"/>
    </source>
</evidence>
<feature type="region of interest" description="Disordered" evidence="1">
    <location>
        <begin position="98"/>
        <end position="135"/>
    </location>
</feature>
<organism evidence="2 3">
    <name type="scientific">Lamprobacter modestohalophilus</name>
    <dbReference type="NCBI Taxonomy" id="1064514"/>
    <lineage>
        <taxon>Bacteria</taxon>
        <taxon>Pseudomonadati</taxon>
        <taxon>Pseudomonadota</taxon>
        <taxon>Gammaproteobacteria</taxon>
        <taxon>Chromatiales</taxon>
        <taxon>Chromatiaceae</taxon>
        <taxon>Lamprobacter</taxon>
    </lineage>
</organism>